<dbReference type="InterPro" id="IPR000477">
    <property type="entry name" value="RT_dom"/>
</dbReference>
<evidence type="ECO:0000313" key="2">
    <source>
        <dbReference type="EMBL" id="CAC5419971.1"/>
    </source>
</evidence>
<dbReference type="EMBL" id="CACVKT020009064">
    <property type="protein sequence ID" value="CAC5419971.1"/>
    <property type="molecule type" value="Genomic_DNA"/>
</dbReference>
<organism evidence="2 3">
    <name type="scientific">Mytilus coruscus</name>
    <name type="common">Sea mussel</name>
    <dbReference type="NCBI Taxonomy" id="42192"/>
    <lineage>
        <taxon>Eukaryota</taxon>
        <taxon>Metazoa</taxon>
        <taxon>Spiralia</taxon>
        <taxon>Lophotrochozoa</taxon>
        <taxon>Mollusca</taxon>
        <taxon>Bivalvia</taxon>
        <taxon>Autobranchia</taxon>
        <taxon>Pteriomorphia</taxon>
        <taxon>Mytilida</taxon>
        <taxon>Mytiloidea</taxon>
        <taxon>Mytilidae</taxon>
        <taxon>Mytilinae</taxon>
        <taxon>Mytilus</taxon>
    </lineage>
</organism>
<dbReference type="PANTHER" id="PTHR47027">
    <property type="entry name" value="REVERSE TRANSCRIPTASE DOMAIN-CONTAINING PROTEIN"/>
    <property type="match status" value="1"/>
</dbReference>
<dbReference type="AlphaFoldDB" id="A0A6J8ELM4"/>
<protein>
    <recommendedName>
        <fullName evidence="1">Reverse transcriptase domain-containing protein</fullName>
    </recommendedName>
</protein>
<dbReference type="PROSITE" id="PS50878">
    <property type="entry name" value="RT_POL"/>
    <property type="match status" value="1"/>
</dbReference>
<proteinExistence type="predicted"/>
<accession>A0A6J8ELM4</accession>
<evidence type="ECO:0000313" key="3">
    <source>
        <dbReference type="Proteomes" id="UP000507470"/>
    </source>
</evidence>
<dbReference type="Proteomes" id="UP000507470">
    <property type="component" value="Unassembled WGS sequence"/>
</dbReference>
<name>A0A6J8ELM4_MYTCO</name>
<sequence>MCIKCAYIPNDWRKSMIILLYKGGNKPKTDTNSDRGISTKAFDTVPPDGLRIKLFEYVATGKLWLLLNNMYTDLSSAILSGGKLSTWFKLNRGVRQGSALSAKLYLIFINDLINELESSNKGEFLYDINSSSPVQADDISLIATNHESAQEMVSVCEQYSESWSFSFSPVKSKLLQFG</sequence>
<dbReference type="PANTHER" id="PTHR47027:SF20">
    <property type="entry name" value="REVERSE TRANSCRIPTASE-LIKE PROTEIN WITH RNA-DIRECTED DNA POLYMERASE DOMAIN"/>
    <property type="match status" value="1"/>
</dbReference>
<reference evidence="2 3" key="1">
    <citation type="submission" date="2020-06" db="EMBL/GenBank/DDBJ databases">
        <authorList>
            <person name="Li R."/>
            <person name="Bekaert M."/>
        </authorList>
    </citation>
    <scope>NUCLEOTIDE SEQUENCE [LARGE SCALE GENOMIC DNA]</scope>
    <source>
        <strain evidence="3">wild</strain>
    </source>
</reference>
<evidence type="ECO:0000259" key="1">
    <source>
        <dbReference type="PROSITE" id="PS50878"/>
    </source>
</evidence>
<dbReference type="OrthoDB" id="10014409at2759"/>
<dbReference type="Pfam" id="PF00078">
    <property type="entry name" value="RVT_1"/>
    <property type="match status" value="1"/>
</dbReference>
<feature type="domain" description="Reverse transcriptase" evidence="1">
    <location>
        <begin position="1"/>
        <end position="178"/>
    </location>
</feature>
<gene>
    <name evidence="2" type="ORF">MCOR_52246</name>
</gene>
<keyword evidence="3" id="KW-1185">Reference proteome</keyword>